<comment type="caution">
    <text evidence="2">The sequence shown here is derived from an EMBL/GenBank/DDBJ whole genome shotgun (WGS) entry which is preliminary data.</text>
</comment>
<name>A0AA39KR44_9HYME</name>
<evidence type="ECO:0000313" key="3">
    <source>
        <dbReference type="Proteomes" id="UP001168990"/>
    </source>
</evidence>
<dbReference type="EMBL" id="JAQQBS010000003">
    <property type="protein sequence ID" value="KAK0170637.1"/>
    <property type="molecule type" value="Genomic_DNA"/>
</dbReference>
<gene>
    <name evidence="2" type="ORF">PV328_008464</name>
</gene>
<evidence type="ECO:0000256" key="1">
    <source>
        <dbReference type="SAM" id="MobiDB-lite"/>
    </source>
</evidence>
<accession>A0AA39KR44</accession>
<dbReference type="AlphaFoldDB" id="A0AA39KR44"/>
<dbReference type="Proteomes" id="UP001168990">
    <property type="component" value="Unassembled WGS sequence"/>
</dbReference>
<organism evidence="2 3">
    <name type="scientific">Microctonus aethiopoides</name>
    <dbReference type="NCBI Taxonomy" id="144406"/>
    <lineage>
        <taxon>Eukaryota</taxon>
        <taxon>Metazoa</taxon>
        <taxon>Ecdysozoa</taxon>
        <taxon>Arthropoda</taxon>
        <taxon>Hexapoda</taxon>
        <taxon>Insecta</taxon>
        <taxon>Pterygota</taxon>
        <taxon>Neoptera</taxon>
        <taxon>Endopterygota</taxon>
        <taxon>Hymenoptera</taxon>
        <taxon>Apocrita</taxon>
        <taxon>Ichneumonoidea</taxon>
        <taxon>Braconidae</taxon>
        <taxon>Euphorinae</taxon>
        <taxon>Microctonus</taxon>
    </lineage>
</organism>
<feature type="compositionally biased region" description="Basic and acidic residues" evidence="1">
    <location>
        <begin position="129"/>
        <end position="145"/>
    </location>
</feature>
<sequence>MNSANYVLSLKDEVGEMFMLYLTSKEHERAIGDMLYASQLLNRYKNAIAMQLYNVQQSNLTVNDLIPDNLQPLKLTNEGVVFNLLVTEEEANKTLEDDSFCMSLLQEYKNKYFNLFNDDNTNEEPVNDTPRESEEKNVEFNLNEK</sequence>
<feature type="region of interest" description="Disordered" evidence="1">
    <location>
        <begin position="119"/>
        <end position="145"/>
    </location>
</feature>
<proteinExistence type="predicted"/>
<reference evidence="2" key="1">
    <citation type="journal article" date="2023" name="bioRxiv">
        <title>Scaffold-level genome assemblies of two parasitoid biocontrol wasps reveal the parthenogenesis mechanism and an associated novel virus.</title>
        <authorList>
            <person name="Inwood S."/>
            <person name="Skelly J."/>
            <person name="Guhlin J."/>
            <person name="Harrop T."/>
            <person name="Goldson S."/>
            <person name="Dearden P."/>
        </authorList>
    </citation>
    <scope>NUCLEOTIDE SEQUENCE</scope>
    <source>
        <strain evidence="2">Irish</strain>
        <tissue evidence="2">Whole body</tissue>
    </source>
</reference>
<evidence type="ECO:0000313" key="2">
    <source>
        <dbReference type="EMBL" id="KAK0170637.1"/>
    </source>
</evidence>
<keyword evidence="3" id="KW-1185">Reference proteome</keyword>
<protein>
    <submittedName>
        <fullName evidence="2">Uncharacterized protein</fullName>
    </submittedName>
</protein>
<reference evidence="2" key="2">
    <citation type="submission" date="2023-03" db="EMBL/GenBank/DDBJ databases">
        <authorList>
            <person name="Inwood S.N."/>
            <person name="Skelly J.G."/>
            <person name="Guhlin J."/>
            <person name="Harrop T.W.R."/>
            <person name="Goldson S.G."/>
            <person name="Dearden P.K."/>
        </authorList>
    </citation>
    <scope>NUCLEOTIDE SEQUENCE</scope>
    <source>
        <strain evidence="2">Irish</strain>
        <tissue evidence="2">Whole body</tissue>
    </source>
</reference>